<feature type="region of interest" description="Disordered" evidence="1">
    <location>
        <begin position="204"/>
        <end position="253"/>
    </location>
</feature>
<evidence type="ECO:0000256" key="1">
    <source>
        <dbReference type="SAM" id="MobiDB-lite"/>
    </source>
</evidence>
<evidence type="ECO:0000313" key="3">
    <source>
        <dbReference type="Proteomes" id="UP000479710"/>
    </source>
</evidence>
<organism evidence="2 3">
    <name type="scientific">Oryza meyeriana var. granulata</name>
    <dbReference type="NCBI Taxonomy" id="110450"/>
    <lineage>
        <taxon>Eukaryota</taxon>
        <taxon>Viridiplantae</taxon>
        <taxon>Streptophyta</taxon>
        <taxon>Embryophyta</taxon>
        <taxon>Tracheophyta</taxon>
        <taxon>Spermatophyta</taxon>
        <taxon>Magnoliopsida</taxon>
        <taxon>Liliopsida</taxon>
        <taxon>Poales</taxon>
        <taxon>Poaceae</taxon>
        <taxon>BOP clade</taxon>
        <taxon>Oryzoideae</taxon>
        <taxon>Oryzeae</taxon>
        <taxon>Oryzinae</taxon>
        <taxon>Oryza</taxon>
        <taxon>Oryza meyeriana</taxon>
    </lineage>
</organism>
<gene>
    <name evidence="2" type="ORF">E2562_006069</name>
</gene>
<proteinExistence type="predicted"/>
<protein>
    <recommendedName>
        <fullName evidence="4">Rx N-terminal domain-containing protein</fullName>
    </recommendedName>
</protein>
<feature type="compositionally biased region" description="Polar residues" evidence="1">
    <location>
        <begin position="213"/>
        <end position="232"/>
    </location>
</feature>
<dbReference type="Proteomes" id="UP000479710">
    <property type="component" value="Unassembled WGS sequence"/>
</dbReference>
<evidence type="ECO:0000313" key="2">
    <source>
        <dbReference type="EMBL" id="KAF0928635.1"/>
    </source>
</evidence>
<dbReference type="EMBL" id="SPHZ02000002">
    <property type="protein sequence ID" value="KAF0928635.1"/>
    <property type="molecule type" value="Genomic_DNA"/>
</dbReference>
<dbReference type="OrthoDB" id="685126at2759"/>
<sequence>MANFWKLGAMVWCLTVIGWLVSPVISFLVNKLLSYLDFDISRKLRELELHTIPVLKLTLADVIEQRMLIEEKDEGMGSGSDLITLREVGKDLKSALHEAEDILDLIEYHRTEKKVIGDGKSHGTLHNAVGACIAFCQRSWLGRRIEVHRAKLWQCPQSLNQQFSVLRAKLLHCAQSLKQQFSGHIEQGSVPDVLLKSASSAPESTVDIEHESATQPHTAPDAPSNSAGSTTEFRGDNEHGSVTQAPMPDALSNPQMLDSSSNSLVQMIRGWSGHLNITSCYQSISVGLKVLYSLLCSYRDWSYEAIGIQVTSFTCPIPAARTNIYVLKKFTFFSFCSTLSTK</sequence>
<comment type="caution">
    <text evidence="2">The sequence shown here is derived from an EMBL/GenBank/DDBJ whole genome shotgun (WGS) entry which is preliminary data.</text>
</comment>
<keyword evidence="3" id="KW-1185">Reference proteome</keyword>
<accession>A0A6G1EVJ7</accession>
<reference evidence="2 3" key="1">
    <citation type="submission" date="2019-11" db="EMBL/GenBank/DDBJ databases">
        <title>Whole genome sequence of Oryza granulata.</title>
        <authorList>
            <person name="Li W."/>
        </authorList>
    </citation>
    <scope>NUCLEOTIDE SEQUENCE [LARGE SCALE GENOMIC DNA]</scope>
    <source>
        <strain evidence="3">cv. Menghai</strain>
        <tissue evidence="2">Leaf</tissue>
    </source>
</reference>
<name>A0A6G1EVJ7_9ORYZ</name>
<evidence type="ECO:0008006" key="4">
    <source>
        <dbReference type="Google" id="ProtNLM"/>
    </source>
</evidence>
<dbReference type="AlphaFoldDB" id="A0A6G1EVJ7"/>